<dbReference type="PANTHER" id="PTHR37835:SF1">
    <property type="entry name" value="ALPHA-CLOSTRIPAIN"/>
    <property type="match status" value="1"/>
</dbReference>
<protein>
    <submittedName>
        <fullName evidence="1">Peptidase C11 clostripain</fullName>
    </submittedName>
</protein>
<sequence length="351" mass="40220">MIILTGSLFLLIFGCIPVYNHTLSFLVWIAGDNDLEQFISQDLKEMMGNPSWINVFALVDYRSSSDTLYRVEEGLIPLETFDEINSGDPVVLSSFLNAYRGEDLSLLVIWNHGDWWRGESQKQVKGVAYDFVNLDFFTIKEIKSVLRDSPVTVLGFDACLMGTFEILWELKDCARYVVVSSKEAPGNGWDYSVLRYSKDLSSLLSNIVKRYGEIYGTEYSLSVWDTSKLDEIMLWLDRVAQYMIENNLSPWEFEVERRTAGGSTTELVELGSFAKSLQNSSDVVLREYGEGLYSAIVSARVYGTPDNYTDLTIYLPQNMKNPEYWDDFVALSDFTSESSWDDLIEHWRDKN</sequence>
<dbReference type="EMBL" id="CP001839">
    <property type="protein sequence ID" value="ADA66400.1"/>
    <property type="molecule type" value="Genomic_DNA"/>
</dbReference>
<dbReference type="PANTHER" id="PTHR37835">
    <property type="entry name" value="ALPHA-CLOSTRIPAIN"/>
    <property type="match status" value="1"/>
</dbReference>
<accession>D2C614</accession>
<dbReference type="Proteomes" id="UP000000940">
    <property type="component" value="Chromosome"/>
</dbReference>
<dbReference type="KEGG" id="tnp:Tnap_0296"/>
<dbReference type="HOGENOM" id="CLU_896966_0_0_0"/>
<keyword evidence="2" id="KW-1185">Reference proteome</keyword>
<dbReference type="Gene3D" id="3.40.50.11970">
    <property type="match status" value="1"/>
</dbReference>
<evidence type="ECO:0000313" key="1">
    <source>
        <dbReference type="EMBL" id="ADA66400.1"/>
    </source>
</evidence>
<evidence type="ECO:0000313" key="2">
    <source>
        <dbReference type="Proteomes" id="UP000000940"/>
    </source>
</evidence>
<gene>
    <name evidence="1" type="ordered locus">Tnap_0296</name>
</gene>
<dbReference type="AlphaFoldDB" id="D2C614"/>
<organism evidence="1 2">
    <name type="scientific">Thermotoga petrophila (strain ATCC BAA-489 / DSM 13996 / JCM 10882 / RKU-10)</name>
    <name type="common">Thermotoga naphthophila</name>
    <dbReference type="NCBI Taxonomy" id="590168"/>
    <lineage>
        <taxon>Bacteria</taxon>
        <taxon>Thermotogati</taxon>
        <taxon>Thermotogota</taxon>
        <taxon>Thermotogae</taxon>
        <taxon>Thermotogales</taxon>
        <taxon>Thermotogaceae</taxon>
        <taxon>Thermotoga</taxon>
    </lineage>
</organism>
<name>D2C614_THEP2</name>
<dbReference type="InterPro" id="IPR005077">
    <property type="entry name" value="Peptidase_C11"/>
</dbReference>
<proteinExistence type="predicted"/>
<reference evidence="1 2" key="1">
    <citation type="submission" date="2009-12" db="EMBL/GenBank/DDBJ databases">
        <title>Complete sequence of Thermotoga petrophila RKU-1.</title>
        <authorList>
            <consortium name="US DOE Joint Genome Institute"/>
            <person name="Lucas S."/>
            <person name="Copeland A."/>
            <person name="Lapidus A."/>
            <person name="Glavina del Rio T."/>
            <person name="Dalin E."/>
            <person name="Tice H."/>
            <person name="Bruce D."/>
            <person name="Goodwin L."/>
            <person name="Pitluck S."/>
            <person name="Munk A.C."/>
            <person name="Brettin T."/>
            <person name="Detter J.C."/>
            <person name="Han C."/>
            <person name="Tapia R."/>
            <person name="Larimer F."/>
            <person name="Land M."/>
            <person name="Hauser L."/>
            <person name="Kyrpides N."/>
            <person name="Mikhailova N."/>
            <person name="Nelson K.E."/>
            <person name="Gogarten J.P."/>
            <person name="Noll K.M."/>
        </authorList>
    </citation>
    <scope>NUCLEOTIDE SEQUENCE [LARGE SCALE GENOMIC DNA]</scope>
    <source>
        <strain evidence="2">ATCC BAA-489 / DSM 13996 / JCM 10882 / RKU-10</strain>
    </source>
</reference>
<dbReference type="Pfam" id="PF03415">
    <property type="entry name" value="Peptidase_C11"/>
    <property type="match status" value="1"/>
</dbReference>